<dbReference type="EMBL" id="JBHSMI010000052">
    <property type="protein sequence ID" value="MFC5406072.1"/>
    <property type="molecule type" value="Genomic_DNA"/>
</dbReference>
<dbReference type="InterPro" id="IPR009056">
    <property type="entry name" value="Cyt_c-like_dom"/>
</dbReference>
<dbReference type="PANTHER" id="PTHR37823">
    <property type="entry name" value="CYTOCHROME C-553-LIKE"/>
    <property type="match status" value="1"/>
</dbReference>
<dbReference type="InterPro" id="IPR036909">
    <property type="entry name" value="Cyt_c-like_dom_sf"/>
</dbReference>
<keyword evidence="3 6" id="KW-0479">Metal-binding</keyword>
<evidence type="ECO:0000256" key="6">
    <source>
        <dbReference type="PROSITE-ProRule" id="PRU00433"/>
    </source>
</evidence>
<name>A0ABW0I452_9BACL</name>
<dbReference type="InterPro" id="IPR051811">
    <property type="entry name" value="Cytochrome_c550/c551-like"/>
</dbReference>
<accession>A0ABW0I452</accession>
<dbReference type="Proteomes" id="UP001596113">
    <property type="component" value="Unassembled WGS sequence"/>
</dbReference>
<evidence type="ECO:0000256" key="4">
    <source>
        <dbReference type="ARBA" id="ARBA00022982"/>
    </source>
</evidence>
<dbReference type="Gene3D" id="1.10.760.10">
    <property type="entry name" value="Cytochrome c-like domain"/>
    <property type="match status" value="1"/>
</dbReference>
<sequence>MYKRVMAGMIILACVFGLYLIVYSLPAKQTPEQPSATFKVPDTPVDADAAMQQYKSNCIACHGDSLQGGMGPNLTKVGGTMTKEQIFKQIAKGGGGMPSFEQKLTKEQIVDVTNWLSAMK</sequence>
<evidence type="ECO:0000256" key="5">
    <source>
        <dbReference type="ARBA" id="ARBA00023004"/>
    </source>
</evidence>
<dbReference type="PROSITE" id="PS51007">
    <property type="entry name" value="CYTC"/>
    <property type="match status" value="1"/>
</dbReference>
<comment type="caution">
    <text evidence="8">The sequence shown here is derived from an EMBL/GenBank/DDBJ whole genome shotgun (WGS) entry which is preliminary data.</text>
</comment>
<dbReference type="PANTHER" id="PTHR37823:SF4">
    <property type="entry name" value="MENAQUINOL-CYTOCHROME C REDUCTASE CYTOCHROME B_C SUBUNIT"/>
    <property type="match status" value="1"/>
</dbReference>
<keyword evidence="2 6" id="KW-0349">Heme</keyword>
<keyword evidence="1" id="KW-0813">Transport</keyword>
<dbReference type="Pfam" id="PF13442">
    <property type="entry name" value="Cytochrome_CBB3"/>
    <property type="match status" value="1"/>
</dbReference>
<organism evidence="8 9">
    <name type="scientific">Cohnella soli</name>
    <dbReference type="NCBI Taxonomy" id="425005"/>
    <lineage>
        <taxon>Bacteria</taxon>
        <taxon>Bacillati</taxon>
        <taxon>Bacillota</taxon>
        <taxon>Bacilli</taxon>
        <taxon>Bacillales</taxon>
        <taxon>Paenibacillaceae</taxon>
        <taxon>Cohnella</taxon>
    </lineage>
</organism>
<proteinExistence type="predicted"/>
<keyword evidence="9" id="KW-1185">Reference proteome</keyword>
<evidence type="ECO:0000256" key="2">
    <source>
        <dbReference type="ARBA" id="ARBA00022617"/>
    </source>
</evidence>
<dbReference type="RefSeq" id="WP_378137929.1">
    <property type="nucleotide sequence ID" value="NZ_JBHSMI010000052.1"/>
</dbReference>
<dbReference type="SUPFAM" id="SSF46626">
    <property type="entry name" value="Cytochrome c"/>
    <property type="match status" value="1"/>
</dbReference>
<gene>
    <name evidence="8" type="ORF">ACFPOF_25305</name>
</gene>
<feature type="domain" description="Cytochrome c" evidence="7">
    <location>
        <begin position="45"/>
        <end position="120"/>
    </location>
</feature>
<reference evidence="9" key="1">
    <citation type="journal article" date="2019" name="Int. J. Syst. Evol. Microbiol.">
        <title>The Global Catalogue of Microorganisms (GCM) 10K type strain sequencing project: providing services to taxonomists for standard genome sequencing and annotation.</title>
        <authorList>
            <consortium name="The Broad Institute Genomics Platform"/>
            <consortium name="The Broad Institute Genome Sequencing Center for Infectious Disease"/>
            <person name="Wu L."/>
            <person name="Ma J."/>
        </authorList>
    </citation>
    <scope>NUCLEOTIDE SEQUENCE [LARGE SCALE GENOMIC DNA]</scope>
    <source>
        <strain evidence="9">CGMCC 1.18575</strain>
    </source>
</reference>
<keyword evidence="4" id="KW-0249">Electron transport</keyword>
<keyword evidence="5 6" id="KW-0408">Iron</keyword>
<evidence type="ECO:0000313" key="8">
    <source>
        <dbReference type="EMBL" id="MFC5406072.1"/>
    </source>
</evidence>
<protein>
    <submittedName>
        <fullName evidence="8">C-type cytochrome</fullName>
    </submittedName>
</protein>
<evidence type="ECO:0000313" key="9">
    <source>
        <dbReference type="Proteomes" id="UP001596113"/>
    </source>
</evidence>
<evidence type="ECO:0000256" key="3">
    <source>
        <dbReference type="ARBA" id="ARBA00022723"/>
    </source>
</evidence>
<evidence type="ECO:0000259" key="7">
    <source>
        <dbReference type="PROSITE" id="PS51007"/>
    </source>
</evidence>
<evidence type="ECO:0000256" key="1">
    <source>
        <dbReference type="ARBA" id="ARBA00022448"/>
    </source>
</evidence>